<dbReference type="GO" id="GO:0004713">
    <property type="term" value="F:protein tyrosine kinase activity"/>
    <property type="evidence" value="ECO:0007669"/>
    <property type="project" value="TreeGrafter"/>
</dbReference>
<dbReference type="GO" id="GO:0005886">
    <property type="term" value="C:plasma membrane"/>
    <property type="evidence" value="ECO:0007669"/>
    <property type="project" value="TreeGrafter"/>
</dbReference>
<evidence type="ECO:0000313" key="3">
    <source>
        <dbReference type="EMBL" id="EAQ12971.1"/>
    </source>
</evidence>
<reference evidence="3 4" key="1">
    <citation type="journal article" date="2010" name="J. Bacteriol.">
        <title>Genome sequences of Pelagibaca bermudensis HTCC2601T and Maritimibacter alkaliphilus HTCC2654T, the type strains of two marine Roseobacter genera.</title>
        <authorList>
            <person name="Thrash J.C."/>
            <person name="Cho J.C."/>
            <person name="Ferriera S."/>
            <person name="Johnson J."/>
            <person name="Vergin K.L."/>
            <person name="Giovannoni S.J."/>
        </authorList>
    </citation>
    <scope>NUCLEOTIDE SEQUENCE [LARGE SCALE GENOMIC DNA]</scope>
    <source>
        <strain evidence="3 4">HTCC2654</strain>
    </source>
</reference>
<keyword evidence="2" id="KW-0812">Transmembrane</keyword>
<dbReference type="Proteomes" id="UP000002931">
    <property type="component" value="Unassembled WGS sequence"/>
</dbReference>
<dbReference type="OrthoDB" id="6148968at2"/>
<feature type="coiled-coil region" evidence="1">
    <location>
        <begin position="199"/>
        <end position="255"/>
    </location>
</feature>
<keyword evidence="2" id="KW-0472">Membrane</keyword>
<accession>A3VF56</accession>
<dbReference type="HOGENOM" id="CLU_044332_0_0_5"/>
<dbReference type="RefSeq" id="WP_008331386.1">
    <property type="nucleotide sequence ID" value="NZ_CH902578.1"/>
</dbReference>
<name>A3VF56_9RHOB</name>
<evidence type="ECO:0000256" key="1">
    <source>
        <dbReference type="SAM" id="Coils"/>
    </source>
</evidence>
<sequence length="484" mass="51404">MFARPREFSTVLRHLRPIRTPIGKASIGRVLVGGRIDDAGRLPRYIGITLLATSLIWAPILGYLATAPARYTSQAVLILPGSGASASVTLDSIGQASSHASSPFANNSVSPTVTYKRLIGADRIIAHAAETVGTSRADFGSPQVQLIDQTGMIQLSITAGSPIAAQERGDALIAAFFEELDALRADELGTRETSGEGAIEEFRASVAATRAEMEALQRETGLVSAGQYEQIVSETDALRRRVLDLETDLDEQTRQVDALVASLAISPTLAAATIKLHADSEFAALADQMAEQSAALAMAAQQYGANHPERVGIRTKYQATLAEARRRAGRITGLSADQLDALDLAPVGGRADLLARLVEYDAARQGLAAEHATLAAQLAADEAKTAALLEPAARLEDLQRNFQVAEAVFASAMARAQTTKSDLYASYPLVQVLEDPNLPDQPSSPRKKLALAAGIAATLMLFMGLALGWMRRPLINRLLAKPAP</sequence>
<dbReference type="PANTHER" id="PTHR32309:SF13">
    <property type="entry name" value="FERRIC ENTEROBACTIN TRANSPORT PROTEIN FEPE"/>
    <property type="match status" value="1"/>
</dbReference>
<comment type="caution">
    <text evidence="3">The sequence shown here is derived from an EMBL/GenBank/DDBJ whole genome shotgun (WGS) entry which is preliminary data.</text>
</comment>
<dbReference type="STRING" id="314271.RB2654_10753"/>
<evidence type="ECO:0000313" key="4">
    <source>
        <dbReference type="Proteomes" id="UP000002931"/>
    </source>
</evidence>
<proteinExistence type="predicted"/>
<feature type="transmembrane region" description="Helical" evidence="2">
    <location>
        <begin position="449"/>
        <end position="469"/>
    </location>
</feature>
<dbReference type="InterPro" id="IPR050445">
    <property type="entry name" value="Bact_polysacc_biosynth/exp"/>
</dbReference>
<keyword evidence="4" id="KW-1185">Reference proteome</keyword>
<dbReference type="AlphaFoldDB" id="A3VF56"/>
<keyword evidence="2" id="KW-1133">Transmembrane helix</keyword>
<dbReference type="eggNOG" id="COG3206">
    <property type="taxonomic scope" value="Bacteria"/>
</dbReference>
<dbReference type="EMBL" id="AAMT01000006">
    <property type="protein sequence ID" value="EAQ12971.1"/>
    <property type="molecule type" value="Genomic_DNA"/>
</dbReference>
<gene>
    <name evidence="3" type="ORF">RB2654_10753</name>
</gene>
<protein>
    <submittedName>
        <fullName evidence="3">Uncharacterized protein</fullName>
    </submittedName>
</protein>
<dbReference type="PANTHER" id="PTHR32309">
    <property type="entry name" value="TYROSINE-PROTEIN KINASE"/>
    <property type="match status" value="1"/>
</dbReference>
<organism evidence="3 4">
    <name type="scientific">Maritimibacter alkaliphilus HTCC2654</name>
    <dbReference type="NCBI Taxonomy" id="314271"/>
    <lineage>
        <taxon>Bacteria</taxon>
        <taxon>Pseudomonadati</taxon>
        <taxon>Pseudomonadota</taxon>
        <taxon>Alphaproteobacteria</taxon>
        <taxon>Rhodobacterales</taxon>
        <taxon>Roseobacteraceae</taxon>
        <taxon>Maritimibacter</taxon>
    </lineage>
</organism>
<feature type="transmembrane region" description="Helical" evidence="2">
    <location>
        <begin position="45"/>
        <end position="65"/>
    </location>
</feature>
<keyword evidence="1" id="KW-0175">Coiled coil</keyword>
<evidence type="ECO:0000256" key="2">
    <source>
        <dbReference type="SAM" id="Phobius"/>
    </source>
</evidence>